<dbReference type="Proteomes" id="UP000177481">
    <property type="component" value="Unassembled WGS sequence"/>
</dbReference>
<dbReference type="SMART" id="SM00732">
    <property type="entry name" value="YqgFc"/>
    <property type="match status" value="1"/>
</dbReference>
<comment type="function">
    <text evidence="5">Could be a nuclease involved in processing of the 5'-end of pre-16S rRNA.</text>
</comment>
<dbReference type="STRING" id="1797471.A3A71_03520"/>
<dbReference type="CDD" id="cd16964">
    <property type="entry name" value="YqgF"/>
    <property type="match status" value="1"/>
</dbReference>
<dbReference type="PANTHER" id="PTHR33317:SF4">
    <property type="entry name" value="POLYNUCLEOTIDYL TRANSFERASE, RIBONUCLEASE H-LIKE SUPERFAMILY PROTEIN"/>
    <property type="match status" value="1"/>
</dbReference>
<dbReference type="EMBL" id="MEZX01000001">
    <property type="protein sequence ID" value="OGD65124.1"/>
    <property type="molecule type" value="Genomic_DNA"/>
</dbReference>
<dbReference type="AlphaFoldDB" id="A0A1F5ED34"/>
<dbReference type="GO" id="GO:0004518">
    <property type="term" value="F:nuclease activity"/>
    <property type="evidence" value="ECO:0007669"/>
    <property type="project" value="UniProtKB-KW"/>
</dbReference>
<comment type="similarity">
    <text evidence="5">Belongs to the YqgF HJR family.</text>
</comment>
<name>A0A1F5ED34_9BACT</name>
<evidence type="ECO:0000256" key="2">
    <source>
        <dbReference type="ARBA" id="ARBA00022517"/>
    </source>
</evidence>
<dbReference type="Pfam" id="PF03652">
    <property type="entry name" value="RuvX"/>
    <property type="match status" value="1"/>
</dbReference>
<protein>
    <recommendedName>
        <fullName evidence="5">Putative pre-16S rRNA nuclease</fullName>
        <ecNumber evidence="5">3.1.-.-</ecNumber>
    </recommendedName>
</protein>
<reference evidence="7 8" key="1">
    <citation type="journal article" date="2016" name="Nat. Commun.">
        <title>Thousands of microbial genomes shed light on interconnected biogeochemical processes in an aquifer system.</title>
        <authorList>
            <person name="Anantharaman K."/>
            <person name="Brown C.T."/>
            <person name="Hug L.A."/>
            <person name="Sharon I."/>
            <person name="Castelle C.J."/>
            <person name="Probst A.J."/>
            <person name="Thomas B.C."/>
            <person name="Singh A."/>
            <person name="Wilkins M.J."/>
            <person name="Karaoz U."/>
            <person name="Brodie E.L."/>
            <person name="Williams K.H."/>
            <person name="Hubbard S.S."/>
            <person name="Banfield J.F."/>
        </authorList>
    </citation>
    <scope>NUCLEOTIDE SEQUENCE [LARGE SCALE GENOMIC DNA]</scope>
</reference>
<keyword evidence="4 5" id="KW-0378">Hydrolase</keyword>
<sequence length="145" mass="15758">MVMRYLGLDVGEKRIGVAVGESLASELTTIIAAKNKGFYETASANEAYEKLEKIIQSEQTDAIVVGLPVNEEGGLTSEAQKIKKFGDGLTEALDCVVHYVNETLTTFMASEMLESQGLSVAEAKLRVDQLAAQLILQQFLEENVT</sequence>
<comment type="caution">
    <text evidence="7">The sequence shown here is derived from an EMBL/GenBank/DDBJ whole genome shotgun (WGS) entry which is preliminary data.</text>
</comment>
<keyword evidence="3 5" id="KW-0540">Nuclease</keyword>
<evidence type="ECO:0000256" key="4">
    <source>
        <dbReference type="ARBA" id="ARBA00022801"/>
    </source>
</evidence>
<evidence type="ECO:0000256" key="1">
    <source>
        <dbReference type="ARBA" id="ARBA00022490"/>
    </source>
</evidence>
<dbReference type="EC" id="3.1.-.-" evidence="5"/>
<feature type="domain" description="YqgF/RNase H-like" evidence="6">
    <location>
        <begin position="3"/>
        <end position="109"/>
    </location>
</feature>
<comment type="subcellular location">
    <subcellularLocation>
        <location evidence="5">Cytoplasm</location>
    </subcellularLocation>
</comment>
<accession>A0A1F5ED34</accession>
<organism evidence="7 8">
    <name type="scientific">Candidatus Berkelbacteria bacterium RIFCSPLOWO2_01_FULL_50_28</name>
    <dbReference type="NCBI Taxonomy" id="1797471"/>
    <lineage>
        <taxon>Bacteria</taxon>
        <taxon>Candidatus Berkelbacteria</taxon>
    </lineage>
</organism>
<proteinExistence type="inferred from homology"/>
<evidence type="ECO:0000259" key="6">
    <source>
        <dbReference type="SMART" id="SM00732"/>
    </source>
</evidence>
<dbReference type="InterPro" id="IPR005227">
    <property type="entry name" value="YqgF"/>
</dbReference>
<dbReference type="Gene3D" id="3.30.420.140">
    <property type="entry name" value="YqgF/RNase H-like domain"/>
    <property type="match status" value="1"/>
</dbReference>
<evidence type="ECO:0000256" key="3">
    <source>
        <dbReference type="ARBA" id="ARBA00022722"/>
    </source>
</evidence>
<evidence type="ECO:0000313" key="7">
    <source>
        <dbReference type="EMBL" id="OGD65124.1"/>
    </source>
</evidence>
<dbReference type="HAMAP" id="MF_00651">
    <property type="entry name" value="Nuclease_YqgF"/>
    <property type="match status" value="1"/>
</dbReference>
<dbReference type="GO" id="GO:0016788">
    <property type="term" value="F:hydrolase activity, acting on ester bonds"/>
    <property type="evidence" value="ECO:0007669"/>
    <property type="project" value="UniProtKB-UniRule"/>
</dbReference>
<dbReference type="InterPro" id="IPR006641">
    <property type="entry name" value="YqgF/RNaseH-like_dom"/>
</dbReference>
<gene>
    <name evidence="7" type="ORF">A3A71_03520</name>
</gene>
<dbReference type="SUPFAM" id="SSF53098">
    <property type="entry name" value="Ribonuclease H-like"/>
    <property type="match status" value="1"/>
</dbReference>
<dbReference type="NCBIfam" id="TIGR00250">
    <property type="entry name" value="RNAse_H_YqgF"/>
    <property type="match status" value="1"/>
</dbReference>
<dbReference type="InterPro" id="IPR012337">
    <property type="entry name" value="RNaseH-like_sf"/>
</dbReference>
<dbReference type="GO" id="GO:0000967">
    <property type="term" value="P:rRNA 5'-end processing"/>
    <property type="evidence" value="ECO:0007669"/>
    <property type="project" value="UniProtKB-UniRule"/>
</dbReference>
<keyword evidence="1 5" id="KW-0963">Cytoplasm</keyword>
<evidence type="ECO:0000256" key="5">
    <source>
        <dbReference type="HAMAP-Rule" id="MF_00651"/>
    </source>
</evidence>
<dbReference type="InterPro" id="IPR037027">
    <property type="entry name" value="YqgF/RNaseH-like_dom_sf"/>
</dbReference>
<keyword evidence="2 5" id="KW-0690">Ribosome biogenesis</keyword>
<evidence type="ECO:0000313" key="8">
    <source>
        <dbReference type="Proteomes" id="UP000177481"/>
    </source>
</evidence>
<dbReference type="PANTHER" id="PTHR33317">
    <property type="entry name" value="POLYNUCLEOTIDYL TRANSFERASE, RIBONUCLEASE H-LIKE SUPERFAMILY PROTEIN"/>
    <property type="match status" value="1"/>
</dbReference>
<dbReference type="GO" id="GO:0005829">
    <property type="term" value="C:cytosol"/>
    <property type="evidence" value="ECO:0007669"/>
    <property type="project" value="TreeGrafter"/>
</dbReference>